<evidence type="ECO:0000256" key="2">
    <source>
        <dbReference type="SAM" id="Phobius"/>
    </source>
</evidence>
<keyword evidence="5" id="KW-1185">Reference proteome</keyword>
<name>A0ABT7NK05_9SPHI</name>
<feature type="chain" id="PRO_5046548657" description="tRNA (Guanine-N1)-methyltransferase" evidence="3">
    <location>
        <begin position="21"/>
        <end position="196"/>
    </location>
</feature>
<evidence type="ECO:0000256" key="3">
    <source>
        <dbReference type="SAM" id="SignalP"/>
    </source>
</evidence>
<evidence type="ECO:0000313" key="5">
    <source>
        <dbReference type="Proteomes" id="UP001170954"/>
    </source>
</evidence>
<reference evidence="4" key="2">
    <citation type="journal article" date="2022" name="Sci. Total Environ.">
        <title>Prevalence, transmission, and molecular epidemiology of tet(X)-positive bacteria among humans, animals, and environmental niches in China: An epidemiological, and genomic-based study.</title>
        <authorList>
            <person name="Dong N."/>
            <person name="Zeng Y."/>
            <person name="Cai C."/>
            <person name="Sun C."/>
            <person name="Lu J."/>
            <person name="Liu C."/>
            <person name="Zhou H."/>
            <person name="Sun Q."/>
            <person name="Shu L."/>
            <person name="Wang H."/>
            <person name="Wang Y."/>
            <person name="Wang S."/>
            <person name="Wu C."/>
            <person name="Chan E.W."/>
            <person name="Chen G."/>
            <person name="Shen Z."/>
            <person name="Chen S."/>
            <person name="Zhang R."/>
        </authorList>
    </citation>
    <scope>NUCLEOTIDE SEQUENCE</scope>
    <source>
        <strain evidence="4">R1692</strain>
    </source>
</reference>
<feature type="signal peptide" evidence="3">
    <location>
        <begin position="1"/>
        <end position="20"/>
    </location>
</feature>
<protein>
    <recommendedName>
        <fullName evidence="6">tRNA (Guanine-N1)-methyltransferase</fullName>
    </recommendedName>
</protein>
<evidence type="ECO:0000256" key="1">
    <source>
        <dbReference type="SAM" id="MobiDB-lite"/>
    </source>
</evidence>
<organism evidence="4 5">
    <name type="scientific">Sphingobacterium hotanense</name>
    <dbReference type="NCBI Taxonomy" id="649196"/>
    <lineage>
        <taxon>Bacteria</taxon>
        <taxon>Pseudomonadati</taxon>
        <taxon>Bacteroidota</taxon>
        <taxon>Sphingobacteriia</taxon>
        <taxon>Sphingobacteriales</taxon>
        <taxon>Sphingobacteriaceae</taxon>
        <taxon>Sphingobacterium</taxon>
    </lineage>
</organism>
<keyword evidence="3" id="KW-0732">Signal</keyword>
<gene>
    <name evidence="4" type="ORF">HX018_04390</name>
</gene>
<keyword evidence="2" id="KW-0472">Membrane</keyword>
<dbReference type="Proteomes" id="UP001170954">
    <property type="component" value="Unassembled WGS sequence"/>
</dbReference>
<proteinExistence type="predicted"/>
<comment type="caution">
    <text evidence="4">The sequence shown here is derived from an EMBL/GenBank/DDBJ whole genome shotgun (WGS) entry which is preliminary data.</text>
</comment>
<feature type="transmembrane region" description="Helical" evidence="2">
    <location>
        <begin position="129"/>
        <end position="148"/>
    </location>
</feature>
<evidence type="ECO:0000313" key="4">
    <source>
        <dbReference type="EMBL" id="MDM1047480.1"/>
    </source>
</evidence>
<dbReference type="Gene3D" id="1.20.1170.10">
    <property type="match status" value="1"/>
</dbReference>
<accession>A0ABT7NK05</accession>
<evidence type="ECO:0008006" key="6">
    <source>
        <dbReference type="Google" id="ProtNLM"/>
    </source>
</evidence>
<dbReference type="RefSeq" id="WP_149524931.1">
    <property type="nucleotide sequence ID" value="NZ_CP030848.1"/>
</dbReference>
<sequence>MRVFIYSLLFFVLLAPAAQGQMLQQKLRTSSLDSQFVYLNLYSKSQSADFKIIRRANLETVRQNVRDSLSTYRKQIADLSSSNSSSAGNIKGLQDSVSSLTTQLEAEQKKTDSISFLGMDFSKGSYHTMVWAIILALAAAFFGTLVAFRKAKVDTDDSKKTVDELQDELQTLRKKSMEREQHLKRQLLDEQLKRNS</sequence>
<dbReference type="EMBL" id="JACAGK010000008">
    <property type="protein sequence ID" value="MDM1047480.1"/>
    <property type="molecule type" value="Genomic_DNA"/>
</dbReference>
<keyword evidence="2" id="KW-0812">Transmembrane</keyword>
<reference evidence="4" key="1">
    <citation type="submission" date="2020-06" db="EMBL/GenBank/DDBJ databases">
        <authorList>
            <person name="Dong N."/>
        </authorList>
    </citation>
    <scope>NUCLEOTIDE SEQUENCE</scope>
    <source>
        <strain evidence="4">R1692</strain>
    </source>
</reference>
<keyword evidence="2" id="KW-1133">Transmembrane helix</keyword>
<feature type="region of interest" description="Disordered" evidence="1">
    <location>
        <begin position="176"/>
        <end position="196"/>
    </location>
</feature>